<dbReference type="InterPro" id="IPR005119">
    <property type="entry name" value="LysR_subst-bd"/>
</dbReference>
<keyword evidence="4" id="KW-0804">Transcription</keyword>
<feature type="domain" description="HTH lysR-type" evidence="5">
    <location>
        <begin position="5"/>
        <end position="62"/>
    </location>
</feature>
<evidence type="ECO:0000256" key="4">
    <source>
        <dbReference type="ARBA" id="ARBA00023163"/>
    </source>
</evidence>
<dbReference type="PRINTS" id="PR00039">
    <property type="entry name" value="HTHLYSR"/>
</dbReference>
<dbReference type="EMBL" id="BSYI01000012">
    <property type="protein sequence ID" value="GMG82733.1"/>
    <property type="molecule type" value="Genomic_DNA"/>
</dbReference>
<reference evidence="6 7" key="1">
    <citation type="submission" date="2023-04" db="EMBL/GenBank/DDBJ databases">
        <title>Marinoamorphus aggregata gen. nov., sp. Nov., isolate from tissue of brittle star Ophioplocus japonicus.</title>
        <authorList>
            <person name="Kawano K."/>
            <person name="Sawayama S."/>
            <person name="Nakagawa S."/>
        </authorList>
    </citation>
    <scope>NUCLEOTIDE SEQUENCE [LARGE SCALE GENOMIC DNA]</scope>
    <source>
        <strain evidence="6 7">NKW23</strain>
    </source>
</reference>
<sequence length="307" mass="34239">MRRLPSLDALVPFEAAARLLNFTAAARELNISQSAVSQQIRNLEASLGVALFERVGRSVRLTQVGKEYQHTVAAALGHIGNATAEIRSARGRPKVTLAADQSIAWLWLMPRLPLFQELIPDVAVRLLVSDVESDCVNDANDLAIVHGDGSWPGHHARRIFAEEVYPVCSPSYLETGPPLDSVDDIYRHVLLHLEDEHWNWMNWRMWLTECGASLPTEDRGLAINNYPLVVEAAKRGQGLALGWNHLVDLEIAAGTLVRPLAESVRTRFGYHAVWPSSRERLPQTEWLCDWLLQAADLPGEAVTRRTV</sequence>
<keyword evidence="7" id="KW-1185">Reference proteome</keyword>
<dbReference type="SUPFAM" id="SSF53850">
    <property type="entry name" value="Periplasmic binding protein-like II"/>
    <property type="match status" value="1"/>
</dbReference>
<proteinExistence type="inferred from homology"/>
<evidence type="ECO:0000313" key="7">
    <source>
        <dbReference type="Proteomes" id="UP001239909"/>
    </source>
</evidence>
<keyword evidence="2" id="KW-0805">Transcription regulation</keyword>
<dbReference type="Proteomes" id="UP001239909">
    <property type="component" value="Unassembled WGS sequence"/>
</dbReference>
<dbReference type="SUPFAM" id="SSF46785">
    <property type="entry name" value="Winged helix' DNA-binding domain"/>
    <property type="match status" value="1"/>
</dbReference>
<dbReference type="CDD" id="cd08432">
    <property type="entry name" value="PBP2_GcdR_TrpI_HvrB_AmpR_like"/>
    <property type="match status" value="1"/>
</dbReference>
<dbReference type="Pfam" id="PF03466">
    <property type="entry name" value="LysR_substrate"/>
    <property type="match status" value="1"/>
</dbReference>
<dbReference type="InterPro" id="IPR058163">
    <property type="entry name" value="LysR-type_TF_proteobact-type"/>
</dbReference>
<evidence type="ECO:0000256" key="1">
    <source>
        <dbReference type="ARBA" id="ARBA00009437"/>
    </source>
</evidence>
<dbReference type="RefSeq" id="WP_285671521.1">
    <property type="nucleotide sequence ID" value="NZ_BSYI01000012.1"/>
</dbReference>
<evidence type="ECO:0000256" key="3">
    <source>
        <dbReference type="ARBA" id="ARBA00023125"/>
    </source>
</evidence>
<evidence type="ECO:0000259" key="5">
    <source>
        <dbReference type="PROSITE" id="PS50931"/>
    </source>
</evidence>
<gene>
    <name evidence="6" type="primary">gcvA_2</name>
    <name evidence="6" type="ORF">LNKW23_19460</name>
</gene>
<protein>
    <submittedName>
        <fullName evidence="6">Transcriptional regulator GcvA</fullName>
    </submittedName>
</protein>
<organism evidence="6 7">
    <name type="scientific">Paralimibaculum aggregatum</name>
    <dbReference type="NCBI Taxonomy" id="3036245"/>
    <lineage>
        <taxon>Bacteria</taxon>
        <taxon>Pseudomonadati</taxon>
        <taxon>Pseudomonadota</taxon>
        <taxon>Alphaproteobacteria</taxon>
        <taxon>Rhodobacterales</taxon>
        <taxon>Paracoccaceae</taxon>
        <taxon>Paralimibaculum</taxon>
    </lineage>
</organism>
<keyword evidence="3" id="KW-0238">DNA-binding</keyword>
<accession>A0ABQ6LPE1</accession>
<dbReference type="Pfam" id="PF00126">
    <property type="entry name" value="HTH_1"/>
    <property type="match status" value="1"/>
</dbReference>
<dbReference type="PROSITE" id="PS50931">
    <property type="entry name" value="HTH_LYSR"/>
    <property type="match status" value="1"/>
</dbReference>
<dbReference type="InterPro" id="IPR036390">
    <property type="entry name" value="WH_DNA-bd_sf"/>
</dbReference>
<evidence type="ECO:0000313" key="6">
    <source>
        <dbReference type="EMBL" id="GMG82733.1"/>
    </source>
</evidence>
<evidence type="ECO:0000256" key="2">
    <source>
        <dbReference type="ARBA" id="ARBA00023015"/>
    </source>
</evidence>
<name>A0ABQ6LPE1_9RHOB</name>
<dbReference type="PANTHER" id="PTHR30537">
    <property type="entry name" value="HTH-TYPE TRANSCRIPTIONAL REGULATOR"/>
    <property type="match status" value="1"/>
</dbReference>
<comment type="caution">
    <text evidence="6">The sequence shown here is derived from an EMBL/GenBank/DDBJ whole genome shotgun (WGS) entry which is preliminary data.</text>
</comment>
<comment type="similarity">
    <text evidence="1">Belongs to the LysR transcriptional regulatory family.</text>
</comment>
<dbReference type="PANTHER" id="PTHR30537:SF26">
    <property type="entry name" value="GLYCINE CLEAVAGE SYSTEM TRANSCRIPTIONAL ACTIVATOR"/>
    <property type="match status" value="1"/>
</dbReference>
<dbReference type="Gene3D" id="3.40.190.10">
    <property type="entry name" value="Periplasmic binding protein-like II"/>
    <property type="match status" value="2"/>
</dbReference>
<dbReference type="Gene3D" id="1.10.10.10">
    <property type="entry name" value="Winged helix-like DNA-binding domain superfamily/Winged helix DNA-binding domain"/>
    <property type="match status" value="1"/>
</dbReference>
<dbReference type="InterPro" id="IPR000847">
    <property type="entry name" value="LysR_HTH_N"/>
</dbReference>
<dbReference type="InterPro" id="IPR036388">
    <property type="entry name" value="WH-like_DNA-bd_sf"/>
</dbReference>